<feature type="compositionally biased region" description="Low complexity" evidence="4">
    <location>
        <begin position="397"/>
        <end position="409"/>
    </location>
</feature>
<feature type="region of interest" description="Disordered" evidence="4">
    <location>
        <begin position="372"/>
        <end position="473"/>
    </location>
</feature>
<reference evidence="6" key="1">
    <citation type="submission" date="2022-07" db="EMBL/GenBank/DDBJ databases">
        <title>Phylogenomic reconstructions and comparative analyses of Kickxellomycotina fungi.</title>
        <authorList>
            <person name="Reynolds N.K."/>
            <person name="Stajich J.E."/>
            <person name="Barry K."/>
            <person name="Grigoriev I.V."/>
            <person name="Crous P."/>
            <person name="Smith M.E."/>
        </authorList>
    </citation>
    <scope>NUCLEOTIDE SEQUENCE</scope>
    <source>
        <strain evidence="6">NRRL 3115</strain>
    </source>
</reference>
<dbReference type="InterPro" id="IPR008626">
    <property type="entry name" value="Mediator_Med15_fun"/>
</dbReference>
<evidence type="ECO:0000259" key="5">
    <source>
        <dbReference type="Pfam" id="PF16987"/>
    </source>
</evidence>
<dbReference type="Gene3D" id="1.10.246.20">
    <property type="entry name" value="Coactivator CBP, KIX domain"/>
    <property type="match status" value="1"/>
</dbReference>
<protein>
    <recommendedName>
        <fullName evidence="5">Mediator complex subunit 15 KIX domain-containing protein</fullName>
    </recommendedName>
</protein>
<feature type="domain" description="Mediator complex subunit 15 KIX" evidence="5">
    <location>
        <begin position="14"/>
        <end position="85"/>
    </location>
</feature>
<dbReference type="GO" id="GO:0016592">
    <property type="term" value="C:mediator complex"/>
    <property type="evidence" value="ECO:0007669"/>
    <property type="project" value="InterPro"/>
</dbReference>
<feature type="compositionally biased region" description="Low complexity" evidence="4">
    <location>
        <begin position="419"/>
        <end position="431"/>
    </location>
</feature>
<evidence type="ECO:0000256" key="1">
    <source>
        <dbReference type="ARBA" id="ARBA00004123"/>
    </source>
</evidence>
<accession>A0A9W8G6Y8</accession>
<evidence type="ECO:0000313" key="7">
    <source>
        <dbReference type="Proteomes" id="UP001151518"/>
    </source>
</evidence>
<feature type="compositionally biased region" description="Basic residues" evidence="4">
    <location>
        <begin position="448"/>
        <end position="466"/>
    </location>
</feature>
<dbReference type="PANTHER" id="PTHR33590">
    <property type="entry name" value="GLUTENIN, HIGH MOLECULAR WEIGHT SUBUNIT PW212-RELATED PROTEIN"/>
    <property type="match status" value="1"/>
</dbReference>
<dbReference type="PANTHER" id="PTHR33590:SF1">
    <property type="entry name" value="PDZ DOMAIN-CONTAINING PROTEIN"/>
    <property type="match status" value="1"/>
</dbReference>
<name>A0A9W8G6Y8_9FUNG</name>
<evidence type="ECO:0000313" key="6">
    <source>
        <dbReference type="EMBL" id="KAJ2680042.1"/>
    </source>
</evidence>
<feature type="region of interest" description="Disordered" evidence="4">
    <location>
        <begin position="122"/>
        <end position="157"/>
    </location>
</feature>
<feature type="compositionally biased region" description="Polar residues" evidence="4">
    <location>
        <begin position="380"/>
        <end position="396"/>
    </location>
</feature>
<keyword evidence="2" id="KW-0539">Nucleus</keyword>
<dbReference type="Pfam" id="PF16987">
    <property type="entry name" value="KIX_2"/>
    <property type="match status" value="1"/>
</dbReference>
<dbReference type="GO" id="GO:0006357">
    <property type="term" value="P:regulation of transcription by RNA polymerase II"/>
    <property type="evidence" value="ECO:0007669"/>
    <property type="project" value="InterPro"/>
</dbReference>
<evidence type="ECO:0000256" key="2">
    <source>
        <dbReference type="ARBA" id="ARBA00023242"/>
    </source>
</evidence>
<keyword evidence="3" id="KW-0175">Coiled coil</keyword>
<dbReference type="Pfam" id="PF05397">
    <property type="entry name" value="Med15_fungi"/>
    <property type="match status" value="1"/>
</dbReference>
<dbReference type="InterPro" id="IPR036529">
    <property type="entry name" value="KIX_dom_sf"/>
</dbReference>
<organism evidence="6 7">
    <name type="scientific">Coemansia spiralis</name>
    <dbReference type="NCBI Taxonomy" id="417178"/>
    <lineage>
        <taxon>Eukaryota</taxon>
        <taxon>Fungi</taxon>
        <taxon>Fungi incertae sedis</taxon>
        <taxon>Zoopagomycota</taxon>
        <taxon>Kickxellomycotina</taxon>
        <taxon>Kickxellomycetes</taxon>
        <taxon>Kickxellales</taxon>
        <taxon>Kickxellaceae</taxon>
        <taxon>Coemansia</taxon>
    </lineage>
</organism>
<comment type="subcellular location">
    <subcellularLocation>
        <location evidence="1">Nucleus</location>
    </subcellularLocation>
</comment>
<dbReference type="EMBL" id="JANBTW010000007">
    <property type="protein sequence ID" value="KAJ2680042.1"/>
    <property type="molecule type" value="Genomic_DNA"/>
</dbReference>
<proteinExistence type="predicted"/>
<dbReference type="GO" id="GO:0003712">
    <property type="term" value="F:transcription coregulator activity"/>
    <property type="evidence" value="ECO:0007669"/>
    <property type="project" value="InterPro"/>
</dbReference>
<gene>
    <name evidence="6" type="ORF">GGI25_000930</name>
</gene>
<feature type="coiled-coil region" evidence="3">
    <location>
        <begin position="210"/>
        <end position="241"/>
    </location>
</feature>
<evidence type="ECO:0000256" key="4">
    <source>
        <dbReference type="SAM" id="MobiDB-lite"/>
    </source>
</evidence>
<dbReference type="AlphaFoldDB" id="A0A9W8G6Y8"/>
<dbReference type="InterPro" id="IPR036546">
    <property type="entry name" value="MED15_KIX"/>
</dbReference>
<sequence length="961" mass="103165">MSGQPNLGALGGGGDWRATVTEQLRNQNLINIVSSISQEFSKPQRDVIVKALYQFEGQAFSTASSSQEYLLLLKNRIVDITQKVKALVTSSAANGMIAAGTTGQNSVIANPAMAMMQNTQLNQQMQTPTQPNAQLQVQGQAPQQSQPQAQASVQAPPANAQPNIELILPQIRNVIQAPDNYSIQDLITAIQFLQAQANASTNKQMFGELIRKLVLAVQRKQQQQQQHQQQAQQQLQALQDHPQLAAAFANAAKQQHQQQPAGFTAAAGPGNATAASAGPNQLSAEELQRWMHIFRTVTRPFLYNDLQIDVNFFHAFTLYNQFKARNDPIHEASMNKFIQELIGAVQNEAGKTLSKEILQMVVQEAQMAATAAQAAGQQTPSQLPTQAPNTRATPTMANTAAPDSKAAAASIPTASPMMPTASSVAAPTAAAGKKQGSGKNSPSVAGARPKKKSQSPRTTAKPRKGSPKVAAAVQAQTAAPGVASDSGAAATAPFSITLAATVSQASATATAATTVPTISSATTQKQDATTSVTSMPKLHRSDSISAETATKVVSEIITSTDVEAIKQKPRVPLSDSDKRVVKEYLSFMEGHLDNVSKLLPVIYMYLGNKEPIKRVYTIEVVVREQLRLLKEDQFILTPAIALSYYENLREFFGIAKKWGSMHQQENQHIAGTQPGAIGSMAAAGVSSRAGAIQPTPLTNMHPDAMTNDPALEHFQKAVKHPLDPGNLRLPATKKRAIGKMPAASSGQMLASGDITHAIPSMHSQQQLQQLQQQQQFQIQQQLQQQQQQQQHSHAQMQASAPIAPAPLILPPNMSKEEFDRLPLETRTAILKNQQAALIRQHTIGISSTVPSLSAPQQQQQQALDSAALGALPASNPLLWAASQGTLSGGIQSAEEQRLKNLEQDKWNNPLEYLMCVLGKFTKDAEKSGVEPSPILQQAFWPIARKSLVSSGWGVVASDAVL</sequence>
<dbReference type="OrthoDB" id="5593134at2759"/>
<dbReference type="Proteomes" id="UP001151518">
    <property type="component" value="Unassembled WGS sequence"/>
</dbReference>
<evidence type="ECO:0000256" key="3">
    <source>
        <dbReference type="SAM" id="Coils"/>
    </source>
</evidence>
<feature type="region of interest" description="Disordered" evidence="4">
    <location>
        <begin position="257"/>
        <end position="280"/>
    </location>
</feature>
<comment type="caution">
    <text evidence="6">The sequence shown here is derived from an EMBL/GenBank/DDBJ whole genome shotgun (WGS) entry which is preliminary data.</text>
</comment>